<name>A0A1I7XSN0_HETBA</name>
<feature type="compositionally biased region" description="Low complexity" evidence="1">
    <location>
        <begin position="285"/>
        <end position="296"/>
    </location>
</feature>
<dbReference type="WBParaSite" id="Hba_20332">
    <property type="protein sequence ID" value="Hba_20332"/>
    <property type="gene ID" value="Hba_20332"/>
</dbReference>
<evidence type="ECO:0000313" key="2">
    <source>
        <dbReference type="Proteomes" id="UP000095283"/>
    </source>
</evidence>
<reference evidence="3" key="1">
    <citation type="submission" date="2016-11" db="UniProtKB">
        <authorList>
            <consortium name="WormBaseParasite"/>
        </authorList>
    </citation>
    <scope>IDENTIFICATION</scope>
</reference>
<dbReference type="AlphaFoldDB" id="A0A1I7XSN0"/>
<proteinExistence type="predicted"/>
<dbReference type="Proteomes" id="UP000095283">
    <property type="component" value="Unplaced"/>
</dbReference>
<organism evidence="2 3">
    <name type="scientific">Heterorhabditis bacteriophora</name>
    <name type="common">Entomopathogenic nematode worm</name>
    <dbReference type="NCBI Taxonomy" id="37862"/>
    <lineage>
        <taxon>Eukaryota</taxon>
        <taxon>Metazoa</taxon>
        <taxon>Ecdysozoa</taxon>
        <taxon>Nematoda</taxon>
        <taxon>Chromadorea</taxon>
        <taxon>Rhabditida</taxon>
        <taxon>Rhabditina</taxon>
        <taxon>Rhabditomorpha</taxon>
        <taxon>Strongyloidea</taxon>
        <taxon>Heterorhabditidae</taxon>
        <taxon>Heterorhabditis</taxon>
    </lineage>
</organism>
<evidence type="ECO:0000313" key="3">
    <source>
        <dbReference type="WBParaSite" id="Hba_20332"/>
    </source>
</evidence>
<evidence type="ECO:0000256" key="1">
    <source>
        <dbReference type="SAM" id="MobiDB-lite"/>
    </source>
</evidence>
<keyword evidence="2" id="KW-1185">Reference proteome</keyword>
<accession>A0A1I7XSN0</accession>
<protein>
    <submittedName>
        <fullName evidence="3">Friend leukemia integration 1b</fullName>
    </submittedName>
</protein>
<sequence>MTLMTMPDSGPNSSDVKYFKMNSIVQGRGPNRLKYLDLEGRWVLSGKSMSYISTAFNHLEKLNHSQVPLKASLLLRTEITDEPLNAIGMQHWTPSSEPAKTEKKTPPKLVKPSVFVENEVPPSPRENMPHRSAGYGEDLQMCTNSMQESVPPIIDWYDMLWILKEEKVTLIKIEETEYYTRSPGTGRNGAIRAINQYHRRQQVLRPPYRTPMLSPQPLSLSKNYDIEYLRTTLGCEPFDHLDFDHLYKDELRVATKNSKKTYVPYRTGGYGAYHERRQYDLSPRSTGSTGDYTSGSEQSSPASVHEKNADEILMMTYHLRKTETIPRIYKANYNKY</sequence>
<feature type="region of interest" description="Disordered" evidence="1">
    <location>
        <begin position="274"/>
        <end position="307"/>
    </location>
</feature>